<dbReference type="SUPFAM" id="SSF118010">
    <property type="entry name" value="TM1457-like"/>
    <property type="match status" value="1"/>
</dbReference>
<accession>A0A1H8FRV2</accession>
<keyword evidence="8" id="KW-1185">Reference proteome</keyword>
<dbReference type="GO" id="GO:0006508">
    <property type="term" value="P:proteolysis"/>
    <property type="evidence" value="ECO:0007669"/>
    <property type="project" value="UniProtKB-KW"/>
</dbReference>
<dbReference type="OrthoDB" id="48998at2"/>
<proteinExistence type="inferred from homology"/>
<evidence type="ECO:0000256" key="3">
    <source>
        <dbReference type="ARBA" id="ARBA00022801"/>
    </source>
</evidence>
<dbReference type="GO" id="GO:0008234">
    <property type="term" value="F:cysteine-type peptidase activity"/>
    <property type="evidence" value="ECO:0007669"/>
    <property type="project" value="UniProtKB-KW"/>
</dbReference>
<keyword evidence="1" id="KW-0690">Ribosome biogenesis</keyword>
<dbReference type="CDD" id="cd16332">
    <property type="entry name" value="Prp-like"/>
    <property type="match status" value="1"/>
</dbReference>
<dbReference type="InterPro" id="IPR036764">
    <property type="entry name" value="Peptidase_Prp_sf"/>
</dbReference>
<evidence type="ECO:0000256" key="2">
    <source>
        <dbReference type="ARBA" id="ARBA00022670"/>
    </source>
</evidence>
<reference evidence="7 8" key="1">
    <citation type="submission" date="2016-10" db="EMBL/GenBank/DDBJ databases">
        <authorList>
            <person name="de Groot N.N."/>
        </authorList>
    </citation>
    <scope>NUCLEOTIDE SEQUENCE [LARGE SCALE GENOMIC DNA]</scope>
    <source>
        <strain evidence="7 8">DSM 46701</strain>
    </source>
</reference>
<dbReference type="AlphaFoldDB" id="A0A1H8FRV2"/>
<gene>
    <name evidence="7" type="ORF">SAMN05444955_10942</name>
</gene>
<evidence type="ECO:0000256" key="1">
    <source>
        <dbReference type="ARBA" id="ARBA00022517"/>
    </source>
</evidence>
<dbReference type="PANTHER" id="PTHR39178">
    <property type="entry name" value="HYPOTHETICAL RIBOSOME-ASSOCIATED PROTEIN"/>
    <property type="match status" value="1"/>
</dbReference>
<keyword evidence="2" id="KW-0645">Protease</keyword>
<name>A0A1H8FRV2_9BACL</name>
<comment type="similarity">
    <text evidence="5">Belongs to the Prp family.</text>
</comment>
<dbReference type="InterPro" id="IPR007422">
    <property type="entry name" value="Peptidase_Prp"/>
</dbReference>
<evidence type="ECO:0000256" key="5">
    <source>
        <dbReference type="ARBA" id="ARBA00044503"/>
    </source>
</evidence>
<keyword evidence="4" id="KW-0788">Thiol protease</keyword>
<dbReference type="Proteomes" id="UP000199695">
    <property type="component" value="Unassembled WGS sequence"/>
</dbReference>
<evidence type="ECO:0000256" key="6">
    <source>
        <dbReference type="ARBA" id="ARBA00044538"/>
    </source>
</evidence>
<dbReference type="PANTHER" id="PTHR39178:SF1">
    <property type="entry name" value="RIBOSOMAL-PROCESSING CYSTEINE PROTEASE PRP"/>
    <property type="match status" value="1"/>
</dbReference>
<keyword evidence="3" id="KW-0378">Hydrolase</keyword>
<organism evidence="7 8">
    <name type="scientific">Lihuaxuella thermophila</name>
    <dbReference type="NCBI Taxonomy" id="1173111"/>
    <lineage>
        <taxon>Bacteria</taxon>
        <taxon>Bacillati</taxon>
        <taxon>Bacillota</taxon>
        <taxon>Bacilli</taxon>
        <taxon>Bacillales</taxon>
        <taxon>Thermoactinomycetaceae</taxon>
        <taxon>Lihuaxuella</taxon>
    </lineage>
</organism>
<dbReference type="Pfam" id="PF04327">
    <property type="entry name" value="Peptidase_Prp"/>
    <property type="match status" value="1"/>
</dbReference>
<dbReference type="STRING" id="1173111.SAMN05444955_10942"/>
<evidence type="ECO:0000313" key="7">
    <source>
        <dbReference type="EMBL" id="SEN34531.1"/>
    </source>
</evidence>
<evidence type="ECO:0000256" key="4">
    <source>
        <dbReference type="ARBA" id="ARBA00022807"/>
    </source>
</evidence>
<dbReference type="RefSeq" id="WP_089969159.1">
    <property type="nucleotide sequence ID" value="NZ_FOCQ01000009.1"/>
</dbReference>
<sequence>MIRIEVERDGQGEVERVLITGHANYGEYGRDIVCAAVSGISIGMVNAIEKMFGVQVHADDDGDGKVDCRLPKGLDDPEKIAKIRLLMEAMAVSLRNMADEYPDYVKMIER</sequence>
<evidence type="ECO:0000313" key="8">
    <source>
        <dbReference type="Proteomes" id="UP000199695"/>
    </source>
</evidence>
<dbReference type="Gene3D" id="3.30.70.1490">
    <property type="entry name" value="Cysteine protease Prp"/>
    <property type="match status" value="1"/>
</dbReference>
<protein>
    <recommendedName>
        <fullName evidence="6">Ribosomal processing cysteine protease Prp</fullName>
    </recommendedName>
</protein>
<dbReference type="GO" id="GO:0042254">
    <property type="term" value="P:ribosome biogenesis"/>
    <property type="evidence" value="ECO:0007669"/>
    <property type="project" value="UniProtKB-KW"/>
</dbReference>
<dbReference type="EMBL" id="FOCQ01000009">
    <property type="protein sequence ID" value="SEN34531.1"/>
    <property type="molecule type" value="Genomic_DNA"/>
</dbReference>